<gene>
    <name evidence="3" type="ORF">GCM10023318_52030</name>
</gene>
<feature type="region of interest" description="Disordered" evidence="1">
    <location>
        <begin position="129"/>
        <end position="169"/>
    </location>
</feature>
<dbReference type="EMBL" id="BAABJM010000006">
    <property type="protein sequence ID" value="GAA5065203.1"/>
    <property type="molecule type" value="Genomic_DNA"/>
</dbReference>
<sequence length="169" mass="19151">MTERKPAGLNHESWIDKQIREATERGEFADLPGAGKPIPRDGVGDDEHWWLKNYLRKEGVGTEAMLPPSLLLRRDIERLPDTVRELDSEPAVRTTVAELNQRVVEWMRAPSGPQVPVSTVDADEVVTRWRAERAPTPRPTPTSTPTAASSARERAKDTRGWWRRLARRG</sequence>
<evidence type="ECO:0000256" key="1">
    <source>
        <dbReference type="SAM" id="MobiDB-lite"/>
    </source>
</evidence>
<dbReference type="Pfam" id="PF09350">
    <property type="entry name" value="DJC28_CD"/>
    <property type="match status" value="1"/>
</dbReference>
<proteinExistence type="predicted"/>
<reference evidence="4" key="1">
    <citation type="journal article" date="2019" name="Int. J. Syst. Evol. Microbiol.">
        <title>The Global Catalogue of Microorganisms (GCM) 10K type strain sequencing project: providing services to taxonomists for standard genome sequencing and annotation.</title>
        <authorList>
            <consortium name="The Broad Institute Genomics Platform"/>
            <consortium name="The Broad Institute Genome Sequencing Center for Infectious Disease"/>
            <person name="Wu L."/>
            <person name="Ma J."/>
        </authorList>
    </citation>
    <scope>NUCLEOTIDE SEQUENCE [LARGE SCALE GENOMIC DNA]</scope>
    <source>
        <strain evidence="4">JCM 18298</strain>
    </source>
</reference>
<comment type="caution">
    <text evidence="3">The sequence shown here is derived from an EMBL/GenBank/DDBJ whole genome shotgun (WGS) entry which is preliminary data.</text>
</comment>
<evidence type="ECO:0000259" key="2">
    <source>
        <dbReference type="Pfam" id="PF09350"/>
    </source>
</evidence>
<dbReference type="InterPro" id="IPR018961">
    <property type="entry name" value="DnaJ_homolog_subfam-C_membr-28"/>
</dbReference>
<keyword evidence="4" id="KW-1185">Reference proteome</keyword>
<dbReference type="Proteomes" id="UP001500603">
    <property type="component" value="Unassembled WGS sequence"/>
</dbReference>
<feature type="compositionally biased region" description="Basic and acidic residues" evidence="1">
    <location>
        <begin position="151"/>
        <end position="160"/>
    </location>
</feature>
<name>A0ABP9KWH7_9NOCA</name>
<feature type="domain" description="DnaJ homologue subfamily C member 28 conserved" evidence="2">
    <location>
        <begin position="14"/>
        <end position="84"/>
    </location>
</feature>
<dbReference type="RefSeq" id="WP_345498626.1">
    <property type="nucleotide sequence ID" value="NZ_BAABJM010000006.1"/>
</dbReference>
<organism evidence="3 4">
    <name type="scientific">Nocardia callitridis</name>
    <dbReference type="NCBI Taxonomy" id="648753"/>
    <lineage>
        <taxon>Bacteria</taxon>
        <taxon>Bacillati</taxon>
        <taxon>Actinomycetota</taxon>
        <taxon>Actinomycetes</taxon>
        <taxon>Mycobacteriales</taxon>
        <taxon>Nocardiaceae</taxon>
        <taxon>Nocardia</taxon>
    </lineage>
</organism>
<evidence type="ECO:0000313" key="4">
    <source>
        <dbReference type="Proteomes" id="UP001500603"/>
    </source>
</evidence>
<evidence type="ECO:0000313" key="3">
    <source>
        <dbReference type="EMBL" id="GAA5065203.1"/>
    </source>
</evidence>
<protein>
    <recommendedName>
        <fullName evidence="2">DnaJ homologue subfamily C member 28 conserved domain-containing protein</fullName>
    </recommendedName>
</protein>
<accession>A0ABP9KWH7</accession>